<feature type="compositionally biased region" description="Polar residues" evidence="1">
    <location>
        <begin position="66"/>
        <end position="75"/>
    </location>
</feature>
<reference evidence="2" key="1">
    <citation type="submission" date="2013-07" db="EMBL/GenBank/DDBJ databases">
        <title>The genome of Eucalyptus grandis.</title>
        <authorList>
            <person name="Schmutz J."/>
            <person name="Hayes R."/>
            <person name="Myburg A."/>
            <person name="Tuskan G."/>
            <person name="Grattapaglia D."/>
            <person name="Rokhsar D.S."/>
        </authorList>
    </citation>
    <scope>NUCLEOTIDE SEQUENCE</scope>
    <source>
        <tissue evidence="2">Leaf extractions</tissue>
    </source>
</reference>
<proteinExistence type="predicted"/>
<dbReference type="AlphaFoldDB" id="A0A059C0X7"/>
<feature type="region of interest" description="Disordered" evidence="1">
    <location>
        <begin position="1"/>
        <end position="26"/>
    </location>
</feature>
<gene>
    <name evidence="2" type="ORF">EUGRSUZ_E00339</name>
</gene>
<dbReference type="EMBL" id="KK198757">
    <property type="protein sequence ID" value="KCW71869.1"/>
    <property type="molecule type" value="Genomic_DNA"/>
</dbReference>
<sequence>MAQLKLENQTACRDRPMLTKPYPKNQMNCVSPIRRLTRFIPPSLQLVRREEDGANGGRRSRWAGHTPQSGDTSASPDRRRAFDRPWRQPRASPADHRRRLRTSLAGYCRQQRSALARHGRRKAFDWRSPQRLSSLIRTVIEALERTSSAQGSGSSFGISSNGWCVL</sequence>
<dbReference type="InParanoid" id="A0A059C0X7"/>
<feature type="region of interest" description="Disordered" evidence="1">
    <location>
        <begin position="47"/>
        <end position="98"/>
    </location>
</feature>
<evidence type="ECO:0000256" key="1">
    <source>
        <dbReference type="SAM" id="MobiDB-lite"/>
    </source>
</evidence>
<accession>A0A059C0X7</accession>
<name>A0A059C0X7_EUCGR</name>
<feature type="compositionally biased region" description="Basic and acidic residues" evidence="1">
    <location>
        <begin position="76"/>
        <end position="86"/>
    </location>
</feature>
<dbReference type="Gramene" id="KCW71869">
    <property type="protein sequence ID" value="KCW71869"/>
    <property type="gene ID" value="EUGRSUZ_E00339"/>
</dbReference>
<organism evidence="2">
    <name type="scientific">Eucalyptus grandis</name>
    <name type="common">Flooded gum</name>
    <dbReference type="NCBI Taxonomy" id="71139"/>
    <lineage>
        <taxon>Eukaryota</taxon>
        <taxon>Viridiplantae</taxon>
        <taxon>Streptophyta</taxon>
        <taxon>Embryophyta</taxon>
        <taxon>Tracheophyta</taxon>
        <taxon>Spermatophyta</taxon>
        <taxon>Magnoliopsida</taxon>
        <taxon>eudicotyledons</taxon>
        <taxon>Gunneridae</taxon>
        <taxon>Pentapetalae</taxon>
        <taxon>rosids</taxon>
        <taxon>malvids</taxon>
        <taxon>Myrtales</taxon>
        <taxon>Myrtaceae</taxon>
        <taxon>Myrtoideae</taxon>
        <taxon>Eucalypteae</taxon>
        <taxon>Eucalyptus</taxon>
    </lineage>
</organism>
<feature type="compositionally biased region" description="Polar residues" evidence="1">
    <location>
        <begin position="1"/>
        <end position="11"/>
    </location>
</feature>
<protein>
    <submittedName>
        <fullName evidence="2">Uncharacterized protein</fullName>
    </submittedName>
</protein>
<evidence type="ECO:0000313" key="2">
    <source>
        <dbReference type="EMBL" id="KCW71869.1"/>
    </source>
</evidence>